<feature type="region of interest" description="Disordered" evidence="18">
    <location>
        <begin position="170"/>
        <end position="207"/>
    </location>
</feature>
<dbReference type="Proteomes" id="UP001208570">
    <property type="component" value="Unassembled WGS sequence"/>
</dbReference>
<reference evidence="23" key="1">
    <citation type="journal article" date="2023" name="Mol. Biol. Evol.">
        <title>Third-Generation Sequencing Reveals the Adaptive Role of the Epigenome in Three Deep-Sea Polychaetes.</title>
        <authorList>
            <person name="Perez M."/>
            <person name="Aroh O."/>
            <person name="Sun Y."/>
            <person name="Lan Y."/>
            <person name="Juniper S.K."/>
            <person name="Young C.R."/>
            <person name="Angers B."/>
            <person name="Qian P.Y."/>
        </authorList>
    </citation>
    <scope>NUCLEOTIDE SEQUENCE</scope>
    <source>
        <strain evidence="23">P08H-3</strain>
    </source>
</reference>
<evidence type="ECO:0000259" key="20">
    <source>
        <dbReference type="Pfam" id="PF01055"/>
    </source>
</evidence>
<keyword evidence="24" id="KW-1185">Reference proteome</keyword>
<evidence type="ECO:0000256" key="9">
    <source>
        <dbReference type="ARBA" id="ARBA00023180"/>
    </source>
</evidence>
<comment type="pathway">
    <text evidence="3">Glycan metabolism; N-glycan metabolism.</text>
</comment>
<dbReference type="FunFam" id="2.60.40.1760:FF:000002">
    <property type="entry name" value="neutral alpha-glucosidase AB isoform X1"/>
    <property type="match status" value="1"/>
</dbReference>
<dbReference type="GO" id="GO:0033919">
    <property type="term" value="F:glucan 1,3-alpha-glucosidase activity"/>
    <property type="evidence" value="ECO:0007669"/>
    <property type="project" value="UniProtKB-ARBA"/>
</dbReference>
<dbReference type="FunFam" id="3.20.20.80:FF:000046">
    <property type="entry name" value="Glucosidase alpha, neutral C"/>
    <property type="match status" value="1"/>
</dbReference>
<evidence type="ECO:0000256" key="19">
    <source>
        <dbReference type="SAM" id="SignalP"/>
    </source>
</evidence>
<evidence type="ECO:0000256" key="6">
    <source>
        <dbReference type="ARBA" id="ARBA00022801"/>
    </source>
</evidence>
<name>A0AAD9N9C0_9ANNE</name>
<dbReference type="Gene3D" id="2.60.40.1180">
    <property type="entry name" value="Golgi alpha-mannosidase II"/>
    <property type="match status" value="2"/>
</dbReference>
<dbReference type="GO" id="GO:0106407">
    <property type="term" value="F:Glc2Man9GlcNAc2 oligosaccharide glucosidase activity"/>
    <property type="evidence" value="ECO:0007669"/>
    <property type="project" value="UniProtKB-EC"/>
</dbReference>
<dbReference type="InterPro" id="IPR048395">
    <property type="entry name" value="Glyco_hydro_31_C"/>
</dbReference>
<keyword evidence="6 17" id="KW-0378">Hydrolase</keyword>
<organism evidence="23 24">
    <name type="scientific">Paralvinella palmiformis</name>
    <dbReference type="NCBI Taxonomy" id="53620"/>
    <lineage>
        <taxon>Eukaryota</taxon>
        <taxon>Metazoa</taxon>
        <taxon>Spiralia</taxon>
        <taxon>Lophotrochozoa</taxon>
        <taxon>Annelida</taxon>
        <taxon>Polychaeta</taxon>
        <taxon>Sedentaria</taxon>
        <taxon>Canalipalpata</taxon>
        <taxon>Terebellida</taxon>
        <taxon>Terebelliformia</taxon>
        <taxon>Alvinellidae</taxon>
        <taxon>Paralvinella</taxon>
    </lineage>
</organism>
<evidence type="ECO:0000256" key="15">
    <source>
        <dbReference type="ARBA" id="ARBA00069533"/>
    </source>
</evidence>
<proteinExistence type="inferred from homology"/>
<dbReference type="SUPFAM" id="SSF74650">
    <property type="entry name" value="Galactose mutarotase-like"/>
    <property type="match status" value="1"/>
</dbReference>
<feature type="signal peptide" evidence="19">
    <location>
        <begin position="1"/>
        <end position="22"/>
    </location>
</feature>
<comment type="similarity">
    <text evidence="4 17">Belongs to the glycosyl hydrolase 31 family.</text>
</comment>
<evidence type="ECO:0000259" key="22">
    <source>
        <dbReference type="Pfam" id="PF21365"/>
    </source>
</evidence>
<sequence length="954" mass="109703">MITRAPIAVIIFCAVIIQAVDKSNFKTCSQSGFCKRQRDHKPAESQYRALLDAVEIGPSAIKVHLVNKQNSAKLLLEVFALQDNTVRVKINDLEPNKLRYEIPVGDVLVQEPQQASLQVHSKDSSHMKLKVQDNTVILYASPFHMDFLSSDTPVMSLNSQGLLKYEQYRSKSKNEAAEDKPVDGVDENPGEEQEKEEENTAEEPDMWEETFKTHQDSKPYGPSSVGMDISFPGFEFVYGIPEHADDLALKSTKDTDPYRLYNLDVFEYELNNPMALYGSVPYMIAHNEEKSVGVFWQNAAETWIDIRSNTADRGMFSKLVDFVKGDDKIPQVDTHWFSESGIIDMFIMLGPQPKDVFRQYGLLTGTTPLPPLFALAYHQCRWNYNDEHDVASVDAGFDEHDIPVDVIWLDIEHTDGRRYFTWDAHKFPHSDEMIRNVSAKGRKMVTIVDPHIKKDSNYFICQQFQDRDLFIKNKDDSIYDGWCWPGSSYYPDFTDPKVREFWASKFHTDEYKGSTNDLHIWNDMNEPSVFNGPEVTMHKDAKHMNGWEHRDVHNVYGLYVHRATYEGIKLRGGNNHRPFVLSRAFYAGSQRYGAVWTGDNKADWTHLKISMPMLLTLNLVGLTQSGADVGGFFTNPEPELLTRWYQAASYQPFFRAHAHLDTRRREPWLQPPDHKQVTREAIRTRYRLLPYWYTVFQENEATGMPVMRPLWVEFPKEKETFRIEDTFMIGSSLLVRPVTDAGMTSVSVYLPGQDQVWYDRDTWQMKNGGQQVLVNVNLQKAKNMLSSQIPVFQRGGSIIPQKTRIRRSSILMADDPYTLIVALDKKNALSSFSWKTDFLSFISKRQQGHAKGDLYEDDYYSFRYKNGQYIKRRFTFANSKLSSSDIHSGGISMKSNAWIERVIVVGYAQHPSSVGLSTGSKQSDLSFDYDSERRVLTIRKPGININEDFTITVQ</sequence>
<dbReference type="PANTHER" id="PTHR22762:SF54">
    <property type="entry name" value="BCDNA.GH04962"/>
    <property type="match status" value="1"/>
</dbReference>
<keyword evidence="7" id="KW-0256">Endoplasmic reticulum</keyword>
<feature type="compositionally biased region" description="Basic and acidic residues" evidence="18">
    <location>
        <begin position="170"/>
        <end position="183"/>
    </location>
</feature>
<evidence type="ECO:0000313" key="24">
    <source>
        <dbReference type="Proteomes" id="UP001208570"/>
    </source>
</evidence>
<dbReference type="Gene3D" id="3.20.20.80">
    <property type="entry name" value="Glycosidases"/>
    <property type="match status" value="2"/>
</dbReference>
<evidence type="ECO:0000256" key="1">
    <source>
        <dbReference type="ARBA" id="ARBA00004240"/>
    </source>
</evidence>
<evidence type="ECO:0000256" key="13">
    <source>
        <dbReference type="ARBA" id="ARBA00052396"/>
    </source>
</evidence>
<comment type="catalytic activity">
    <reaction evidence="13">
        <text>N(4)-(alpha-D-Glc-(1-&gt;3)-alpha-D-Glc-(1-&gt;3)-alpha-D-Man-(1-&gt;2)-alpha-D-Man-(1-&gt;2)-alpha-D-Man-(1-&gt;3)-[alpha-D-Man-(1-&gt;2)-alpha-D-Man-(1-&gt;3)-[alpha-D-Man-(1-&gt;2)-alpha-D-Man-(1-&gt;6)]-alpha-D-Man-(1-&gt;6)]-beta-D-Man-(1-&gt;4)-beta-D-GlcNAc-(1-&gt;4)-beta-D-GlcNAc)-L-asparaginyl-[protein] + H2O = N(4)-(alpha-D-Glc-(1-&gt;3)-alpha-D-Man-(1-&gt;2)-alpha-D-Man-(1-&gt;2)-alpha-D-Man-(1-&gt;3)-[alpha-D-Man-(1-&gt;2)-alpha-D-Man-(1-&gt;3)-[alpha-D-Man-(1-&gt;2)-alpha-D-Man-(1-&gt;6)]-alpha-D-Man-(1-&gt;6)]-beta-D-Man-(1-&gt;4)-beta-D-GlcNAc-(1-&gt;4)-beta-D-GlcNAc)-L-asparaginyl-[protein] + beta-D-glucose</text>
        <dbReference type="Rhea" id="RHEA:55996"/>
        <dbReference type="Rhea" id="RHEA-COMP:14355"/>
        <dbReference type="Rhea" id="RHEA-COMP:14357"/>
        <dbReference type="ChEBI" id="CHEBI:15377"/>
        <dbReference type="ChEBI" id="CHEBI:15903"/>
        <dbReference type="ChEBI" id="CHEBI:59080"/>
        <dbReference type="ChEBI" id="CHEBI:59082"/>
        <dbReference type="EC" id="3.2.1.207"/>
    </reaction>
</comment>
<keyword evidence="5 19" id="KW-0732">Signal</keyword>
<dbReference type="Pfam" id="PF21365">
    <property type="entry name" value="Glyco_hydro_31_3rd"/>
    <property type="match status" value="1"/>
</dbReference>
<evidence type="ECO:0000256" key="4">
    <source>
        <dbReference type="ARBA" id="ARBA00007806"/>
    </source>
</evidence>
<feature type="domain" description="Glycoside hydrolase family 31 TIM barrel" evidence="20">
    <location>
        <begin position="367"/>
        <end position="694"/>
    </location>
</feature>
<dbReference type="SUPFAM" id="SSF51445">
    <property type="entry name" value="(Trans)glycosidases"/>
    <property type="match status" value="1"/>
</dbReference>
<feature type="chain" id="PRO_5042163326" description="Neutral alpha-glucosidase AB" evidence="19">
    <location>
        <begin position="23"/>
        <end position="954"/>
    </location>
</feature>
<comment type="catalytic activity">
    <reaction evidence="12">
        <text>N(4)-(alpha-D-Glc-(1-&gt;3)-alpha-D-Man-(1-&gt;2)-alpha-D-Man-(1-&gt;2)-alpha-D-Man-(1-&gt;3)-[alpha-D-Man-(1-&gt;2)-alpha-D-Man-(1-&gt;3)-[alpha-D-Man-(1-&gt;2)-alpha-D-Man-(1-&gt;6)]-alpha-D-Man-(1-&gt;6)]-beta-D-Man-(1-&gt;4)-beta-D-GlcNAc-(1-&gt;4)-beta-D-GlcNAc)-L-asparaginyl-[protein] + H2O = N(4)-(alpha-D-Man-(1-&gt;2)-alpha-D-Man-(1-&gt;2)-alpha-D-Man-(1-&gt;3)-[alpha-D-Man-(1-&gt;2)-alpha-D-Man-(1-&gt;3)-[alpha-D-Man-(1-&gt;2)-alpha-D-Man-(1-&gt;6)]-alpha-D-Man-(1-&gt;6)]-beta-D-Man-(1-&gt;4)-beta-D-GlcNAc-(1-&gt;4)-beta-D-GlcNAc)-L-asparaginyl-[protein] (N-glucan mannose isomer 9A1,2,3B1,2,3) + beta-D-glucose</text>
        <dbReference type="Rhea" id="RHEA:56000"/>
        <dbReference type="Rhea" id="RHEA-COMP:14356"/>
        <dbReference type="Rhea" id="RHEA-COMP:14357"/>
        <dbReference type="ChEBI" id="CHEBI:15377"/>
        <dbReference type="ChEBI" id="CHEBI:15903"/>
        <dbReference type="ChEBI" id="CHEBI:59080"/>
        <dbReference type="ChEBI" id="CHEBI:139493"/>
        <dbReference type="EC" id="3.2.1.207"/>
    </reaction>
</comment>
<evidence type="ECO:0000313" key="23">
    <source>
        <dbReference type="EMBL" id="KAK2158874.1"/>
    </source>
</evidence>
<evidence type="ECO:0000256" key="16">
    <source>
        <dbReference type="ARBA" id="ARBA00080367"/>
    </source>
</evidence>
<dbReference type="FunFam" id="3.20.20.80:FF:000039">
    <property type="entry name" value="Glucosidase, alpha neutral C"/>
    <property type="match status" value="1"/>
</dbReference>
<dbReference type="PANTHER" id="PTHR22762">
    <property type="entry name" value="ALPHA-GLUCOSIDASE"/>
    <property type="match status" value="1"/>
</dbReference>
<dbReference type="CDD" id="cd14752">
    <property type="entry name" value="GH31_N"/>
    <property type="match status" value="1"/>
</dbReference>
<evidence type="ECO:0000256" key="3">
    <source>
        <dbReference type="ARBA" id="ARBA00004833"/>
    </source>
</evidence>
<dbReference type="InterPro" id="IPR013780">
    <property type="entry name" value="Glyco_hydro_b"/>
</dbReference>
<dbReference type="GO" id="GO:0005975">
    <property type="term" value="P:carbohydrate metabolic process"/>
    <property type="evidence" value="ECO:0007669"/>
    <property type="project" value="InterPro"/>
</dbReference>
<dbReference type="InterPro" id="IPR000322">
    <property type="entry name" value="Glyco_hydro_31_TIM"/>
</dbReference>
<dbReference type="Pfam" id="PF01055">
    <property type="entry name" value="Glyco_hydro_31_2nd"/>
    <property type="match status" value="1"/>
</dbReference>
<dbReference type="EMBL" id="JAODUP010000162">
    <property type="protein sequence ID" value="KAK2158874.1"/>
    <property type="molecule type" value="Genomic_DNA"/>
</dbReference>
<dbReference type="EC" id="3.2.1.207" evidence="14"/>
<dbReference type="SUPFAM" id="SSF51011">
    <property type="entry name" value="Glycosyl hydrolase domain"/>
    <property type="match status" value="1"/>
</dbReference>
<dbReference type="AlphaFoldDB" id="A0AAD9N9C0"/>
<evidence type="ECO:0000256" key="10">
    <source>
        <dbReference type="ARBA" id="ARBA00023295"/>
    </source>
</evidence>
<dbReference type="InterPro" id="IPR011013">
    <property type="entry name" value="Gal_mutarotase_sf_dom"/>
</dbReference>
<comment type="caution">
    <text evidence="23">The sequence shown here is derived from an EMBL/GenBank/DDBJ whole genome shotgun (WGS) entry which is preliminary data.</text>
</comment>
<dbReference type="FunFam" id="2.60.40.1180:FF:000023">
    <property type="entry name" value="neutral alpha-glucosidase AB isoform X2"/>
    <property type="match status" value="1"/>
</dbReference>
<dbReference type="Gene3D" id="2.60.40.1760">
    <property type="entry name" value="glycosyl hydrolase (family 31)"/>
    <property type="match status" value="1"/>
</dbReference>
<evidence type="ECO:0000259" key="21">
    <source>
        <dbReference type="Pfam" id="PF13802"/>
    </source>
</evidence>
<feature type="domain" description="Glycosyl hydrolase family 31 C-terminal" evidence="22">
    <location>
        <begin position="703"/>
        <end position="799"/>
    </location>
</feature>
<keyword evidence="9" id="KW-0325">Glycoprotein</keyword>
<keyword evidence="8" id="KW-0333">Golgi apparatus</keyword>
<dbReference type="CDD" id="cd06603">
    <property type="entry name" value="GH31_GANC_GANAB_alpha"/>
    <property type="match status" value="1"/>
</dbReference>
<dbReference type="InterPro" id="IPR017853">
    <property type="entry name" value="GH"/>
</dbReference>
<dbReference type="Pfam" id="PF13802">
    <property type="entry name" value="Gal_mutarotas_2"/>
    <property type="match status" value="1"/>
</dbReference>
<dbReference type="GO" id="GO:0030246">
    <property type="term" value="F:carbohydrate binding"/>
    <property type="evidence" value="ECO:0007669"/>
    <property type="project" value="InterPro"/>
</dbReference>
<evidence type="ECO:0000256" key="11">
    <source>
        <dbReference type="ARBA" id="ARBA00042895"/>
    </source>
</evidence>
<evidence type="ECO:0000256" key="7">
    <source>
        <dbReference type="ARBA" id="ARBA00022824"/>
    </source>
</evidence>
<gene>
    <name evidence="23" type="ORF">LSH36_162g03096</name>
</gene>
<dbReference type="GO" id="GO:0006491">
    <property type="term" value="P:N-glycan processing"/>
    <property type="evidence" value="ECO:0007669"/>
    <property type="project" value="UniProtKB-ARBA"/>
</dbReference>
<dbReference type="InterPro" id="IPR025887">
    <property type="entry name" value="Glyco_hydro_31_N_dom"/>
</dbReference>
<evidence type="ECO:0000256" key="14">
    <source>
        <dbReference type="ARBA" id="ARBA00067008"/>
    </source>
</evidence>
<comment type="subcellular location">
    <subcellularLocation>
        <location evidence="1">Endoplasmic reticulum</location>
    </subcellularLocation>
    <subcellularLocation>
        <location evidence="2">Golgi apparatus</location>
    </subcellularLocation>
</comment>
<dbReference type="GO" id="GO:0005783">
    <property type="term" value="C:endoplasmic reticulum"/>
    <property type="evidence" value="ECO:0007669"/>
    <property type="project" value="UniProtKB-SubCell"/>
</dbReference>
<feature type="domain" description="Glycoside hydrolase family 31 N-terminal" evidence="21">
    <location>
        <begin position="76"/>
        <end position="305"/>
    </location>
</feature>
<feature type="compositionally biased region" description="Acidic residues" evidence="18">
    <location>
        <begin position="184"/>
        <end position="207"/>
    </location>
</feature>
<evidence type="ECO:0000256" key="8">
    <source>
        <dbReference type="ARBA" id="ARBA00023034"/>
    </source>
</evidence>
<evidence type="ECO:0000256" key="2">
    <source>
        <dbReference type="ARBA" id="ARBA00004555"/>
    </source>
</evidence>
<accession>A0AAD9N9C0</accession>
<evidence type="ECO:0000256" key="5">
    <source>
        <dbReference type="ARBA" id="ARBA00022729"/>
    </source>
</evidence>
<evidence type="ECO:0000256" key="12">
    <source>
        <dbReference type="ARBA" id="ARBA00050632"/>
    </source>
</evidence>
<evidence type="ECO:0000256" key="18">
    <source>
        <dbReference type="SAM" id="MobiDB-lite"/>
    </source>
</evidence>
<protein>
    <recommendedName>
        <fullName evidence="15">Neutral alpha-glucosidase AB</fullName>
        <ecNumber evidence="14">3.2.1.207</ecNumber>
    </recommendedName>
    <alternativeName>
        <fullName evidence="16">Alpha-glucosidase 2</fullName>
    </alternativeName>
    <alternativeName>
        <fullName evidence="11">Glucosidase II subunit alpha</fullName>
    </alternativeName>
</protein>
<keyword evidence="10 17" id="KW-0326">Glycosidase</keyword>
<evidence type="ECO:0000256" key="17">
    <source>
        <dbReference type="RuleBase" id="RU361185"/>
    </source>
</evidence>
<dbReference type="GO" id="GO:0005794">
    <property type="term" value="C:Golgi apparatus"/>
    <property type="evidence" value="ECO:0007669"/>
    <property type="project" value="UniProtKB-SubCell"/>
</dbReference>